<accession>A0A1V6LU77</accession>
<reference evidence="1 2" key="1">
    <citation type="submission" date="2016-12" db="EMBL/GenBank/DDBJ databases">
        <authorList>
            <person name="Song W.-J."/>
            <person name="Kurnit D.M."/>
        </authorList>
    </citation>
    <scope>NUCLEOTIDE SEQUENCE [LARGE SCALE GENOMIC DNA]</scope>
    <source>
        <strain evidence="1 2">HSG9</strain>
    </source>
</reference>
<evidence type="ECO:0000313" key="2">
    <source>
        <dbReference type="Proteomes" id="UP000191680"/>
    </source>
</evidence>
<dbReference type="Proteomes" id="UP000191680">
    <property type="component" value="Unassembled WGS sequence"/>
</dbReference>
<gene>
    <name evidence="1" type="ORF">BUL40_03690</name>
</gene>
<organism evidence="1 2">
    <name type="scientific">Croceivirga radicis</name>
    <dbReference type="NCBI Taxonomy" id="1929488"/>
    <lineage>
        <taxon>Bacteria</taxon>
        <taxon>Pseudomonadati</taxon>
        <taxon>Bacteroidota</taxon>
        <taxon>Flavobacteriia</taxon>
        <taxon>Flavobacteriales</taxon>
        <taxon>Flavobacteriaceae</taxon>
        <taxon>Croceivirga</taxon>
    </lineage>
</organism>
<sequence length="185" mass="21226">MKHTRFYPTAWQQIPYAFGNATSTENGEEVFEVVLKNEMVQELEVSEMVLNLSKITAIADSGEEYKVLDFFGQNGVQLKSMYSGLFLQTKQMMQLPLGTYTGLRFYLNGNGNTFSYSDGLKEQANEFEYLEFNLEKVLKISSNQGLVKLWFDLKPYKFGIKWNAFIDTFKVGKKQRPRLAGSFGN</sequence>
<name>A0A1V6LU77_9FLAO</name>
<protein>
    <submittedName>
        <fullName evidence="1">Uncharacterized protein</fullName>
    </submittedName>
</protein>
<dbReference type="RefSeq" id="WP_080318131.1">
    <property type="nucleotide sequence ID" value="NZ_MTBC01000002.1"/>
</dbReference>
<dbReference type="AlphaFoldDB" id="A0A1V6LU77"/>
<comment type="caution">
    <text evidence="1">The sequence shown here is derived from an EMBL/GenBank/DDBJ whole genome shotgun (WGS) entry which is preliminary data.</text>
</comment>
<evidence type="ECO:0000313" key="1">
    <source>
        <dbReference type="EMBL" id="OQD43723.1"/>
    </source>
</evidence>
<keyword evidence="2" id="KW-1185">Reference proteome</keyword>
<dbReference type="EMBL" id="MTBC01000002">
    <property type="protein sequence ID" value="OQD43723.1"/>
    <property type="molecule type" value="Genomic_DNA"/>
</dbReference>
<proteinExistence type="predicted"/>
<dbReference type="OrthoDB" id="1421798at2"/>